<reference evidence="2" key="1">
    <citation type="submission" date="2015-07" db="EMBL/GenBank/DDBJ databases">
        <title>MeaNS - Measles Nucleotide Surveillance Program.</title>
        <authorList>
            <person name="Tran T."/>
            <person name="Druce J."/>
        </authorList>
    </citation>
    <scope>NUCLEOTIDE SEQUENCE</scope>
    <source>
        <strain evidence="2">UCB-OBI-ISO-001</strain>
        <tissue evidence="2">Gonad</tissue>
    </source>
</reference>
<proteinExistence type="predicted"/>
<feature type="chain" id="PRO_5005582924" evidence="1">
    <location>
        <begin position="24"/>
        <end position="50"/>
    </location>
</feature>
<evidence type="ECO:0000256" key="1">
    <source>
        <dbReference type="SAM" id="SignalP"/>
    </source>
</evidence>
<accession>A0A0L8GFC6</accession>
<dbReference type="EMBL" id="KQ422016">
    <property type="protein sequence ID" value="KOF75711.1"/>
    <property type="molecule type" value="Genomic_DNA"/>
</dbReference>
<dbReference type="AlphaFoldDB" id="A0A0L8GFC6"/>
<organism evidence="2">
    <name type="scientific">Octopus bimaculoides</name>
    <name type="common">California two-spotted octopus</name>
    <dbReference type="NCBI Taxonomy" id="37653"/>
    <lineage>
        <taxon>Eukaryota</taxon>
        <taxon>Metazoa</taxon>
        <taxon>Spiralia</taxon>
        <taxon>Lophotrochozoa</taxon>
        <taxon>Mollusca</taxon>
        <taxon>Cephalopoda</taxon>
        <taxon>Coleoidea</taxon>
        <taxon>Octopodiformes</taxon>
        <taxon>Octopoda</taxon>
        <taxon>Incirrata</taxon>
        <taxon>Octopodidae</taxon>
        <taxon>Octopus</taxon>
    </lineage>
</organism>
<keyword evidence="1" id="KW-0732">Signal</keyword>
<protein>
    <submittedName>
        <fullName evidence="2">Uncharacterized protein</fullName>
    </submittedName>
</protein>
<evidence type="ECO:0000313" key="2">
    <source>
        <dbReference type="EMBL" id="KOF75711.1"/>
    </source>
</evidence>
<feature type="signal peptide" evidence="1">
    <location>
        <begin position="1"/>
        <end position="23"/>
    </location>
</feature>
<sequence>MVIFSQFFLVSLLFSNIVSQAKYFKNCSPGLCSDPSSHDIPERCSCRPDC</sequence>
<gene>
    <name evidence="2" type="ORF">OCBIM_22034327mg</name>
</gene>
<name>A0A0L8GFC6_OCTBM</name>